<evidence type="ECO:0000313" key="3">
    <source>
        <dbReference type="Proteomes" id="UP000051952"/>
    </source>
</evidence>
<dbReference type="InterPro" id="IPR036013">
    <property type="entry name" value="Band_7/SPFH_dom_sf"/>
</dbReference>
<dbReference type="Pfam" id="PF01145">
    <property type="entry name" value="Band_7"/>
    <property type="match status" value="1"/>
</dbReference>
<reference evidence="3" key="1">
    <citation type="submission" date="2015-09" db="EMBL/GenBank/DDBJ databases">
        <authorList>
            <consortium name="Pathogen Informatics"/>
        </authorList>
    </citation>
    <scope>NUCLEOTIDE SEQUENCE [LARGE SCALE GENOMIC DNA]</scope>
    <source>
        <strain evidence="3">Lake Konstanz</strain>
    </source>
</reference>
<accession>A0A0S4KMJ6</accession>
<dbReference type="VEuPathDB" id="TriTrypDB:BSAL_69240"/>
<dbReference type="SUPFAM" id="SSF117892">
    <property type="entry name" value="Band 7/SPFH domain"/>
    <property type="match status" value="1"/>
</dbReference>
<dbReference type="Proteomes" id="UP000051952">
    <property type="component" value="Unassembled WGS sequence"/>
</dbReference>
<dbReference type="AlphaFoldDB" id="A0A0S4KMJ6"/>
<dbReference type="OMA" id="GKNSAFT"/>
<proteinExistence type="predicted"/>
<organism evidence="2 3">
    <name type="scientific">Bodo saltans</name>
    <name type="common">Flagellated protozoan</name>
    <dbReference type="NCBI Taxonomy" id="75058"/>
    <lineage>
        <taxon>Eukaryota</taxon>
        <taxon>Discoba</taxon>
        <taxon>Euglenozoa</taxon>
        <taxon>Kinetoplastea</taxon>
        <taxon>Metakinetoplastina</taxon>
        <taxon>Eubodonida</taxon>
        <taxon>Bodonidae</taxon>
        <taxon>Bodo</taxon>
    </lineage>
</organism>
<evidence type="ECO:0000259" key="1">
    <source>
        <dbReference type="Pfam" id="PF01145"/>
    </source>
</evidence>
<dbReference type="OrthoDB" id="14556at2759"/>
<sequence length="631" mass="69930">MTSTPVSSSVPPSSVTAALVPYVPPMNLMERLVDAGADTSMDRVLTPSPFEVIPSTHRIAKVVEAYNKNIKEPVIVGAGARSGDRVEPGMFLLCHRNKIPEIAAGTGERLTIKITGGYTETGFVGRDDGKYKQTENLIGDYGSYIVNVKQGTLAKIWSGNMPKLLGEGIHVIHDTLFRADTPMFVNVSDQYINHGTIHIIRVPLGSYGKIMLESKPMLLPYRRDPYVFTSPLLKYDGIVQESTPYIEFGNLHILRVPAGSVALVWIGSKPLLLEYREEPYFFDDPLFRGPSASERFANANTKLVQHGSINRLRPGVSGDVELAVVQHDGDVYFVDRFTTLDDPGHAILGFLNMALQTYVFPSKSTREERRRENSKATIEEISFEPMTTRDSLKVGLKLLVAFQVTDPHKLLKRLRLTEVVMHVENLAVSDMARAVQNSTSQNFLHSSSKNHHDMEDHEMSIADRVRKELSNHLDDCGIHLVRFSIEEAKVLDEELAREMAKQALVAATASAQQAVIEQKAAVARSNAELDAMASRVKQDQQNQIRISAAQAELDSERLSAQAVVVKAEAEAAAAKLRGQQYRDFPELLQLELVRMQMEALKGSRVVLCAEELTKTPFVNLGAIMRDVSSAN</sequence>
<evidence type="ECO:0000313" key="2">
    <source>
        <dbReference type="EMBL" id="CUI14097.1"/>
    </source>
</evidence>
<gene>
    <name evidence="2" type="ORF">BSAL_69240</name>
</gene>
<name>A0A0S4KMJ6_BODSA</name>
<protein>
    <recommendedName>
        <fullName evidence="1">Band 7 domain-containing protein</fullName>
    </recommendedName>
</protein>
<keyword evidence="3" id="KW-1185">Reference proteome</keyword>
<dbReference type="Gene3D" id="3.30.479.30">
    <property type="entry name" value="Band 7 domain"/>
    <property type="match status" value="1"/>
</dbReference>
<dbReference type="EMBL" id="CYKH01000486">
    <property type="protein sequence ID" value="CUI14097.1"/>
    <property type="molecule type" value="Genomic_DNA"/>
</dbReference>
<feature type="domain" description="Band 7" evidence="1">
    <location>
        <begin position="378"/>
        <end position="520"/>
    </location>
</feature>
<dbReference type="InterPro" id="IPR001107">
    <property type="entry name" value="Band_7"/>
</dbReference>